<name>A0A1G6GRC4_9BACI</name>
<dbReference type="Proteomes" id="UP000242949">
    <property type="component" value="Unassembled WGS sequence"/>
</dbReference>
<gene>
    <name evidence="2" type="ORF">SAMN05421734_101435</name>
</gene>
<dbReference type="Pfam" id="PF14082">
    <property type="entry name" value="SduA_C"/>
    <property type="match status" value="1"/>
</dbReference>
<protein>
    <recommendedName>
        <fullName evidence="1">Shedu protein SduA C-terminal domain-containing protein</fullName>
    </recommendedName>
</protein>
<sequence>MGKELSSELLTAFRSSIRLQELRSAVVQLDNYLESGIKDKQKYQQWCEEQPWASGNSFVVNDNVRAISASDKINLMLPTVITGYRDLVELKRPDMKVLNHDNSHQNYYFTSEVSKVIGQCHRYLDMFQEEAARGLRDHPEVIAYHPKAIIVIGCSSEWNKDKHRALHGLNSRLSSITIITYDQLLAQGEKMIDIVSGAYNNDEEN</sequence>
<dbReference type="InterPro" id="IPR025359">
    <property type="entry name" value="SduA_C"/>
</dbReference>
<dbReference type="OrthoDB" id="784881at2"/>
<dbReference type="RefSeq" id="WP_090792543.1">
    <property type="nucleotide sequence ID" value="NZ_FMYI01000001.1"/>
</dbReference>
<evidence type="ECO:0000259" key="1">
    <source>
        <dbReference type="Pfam" id="PF14082"/>
    </source>
</evidence>
<proteinExistence type="predicted"/>
<keyword evidence="3" id="KW-1185">Reference proteome</keyword>
<organism evidence="2 3">
    <name type="scientific">Pelagirhabdus alkalitolerans</name>
    <dbReference type="NCBI Taxonomy" id="1612202"/>
    <lineage>
        <taxon>Bacteria</taxon>
        <taxon>Bacillati</taxon>
        <taxon>Bacillota</taxon>
        <taxon>Bacilli</taxon>
        <taxon>Bacillales</taxon>
        <taxon>Bacillaceae</taxon>
        <taxon>Pelagirhabdus</taxon>
    </lineage>
</organism>
<dbReference type="EMBL" id="FMYI01000001">
    <property type="protein sequence ID" value="SDB84592.1"/>
    <property type="molecule type" value="Genomic_DNA"/>
</dbReference>
<dbReference type="AlphaFoldDB" id="A0A1G6GRC4"/>
<reference evidence="3" key="1">
    <citation type="submission" date="2016-09" db="EMBL/GenBank/DDBJ databases">
        <authorList>
            <person name="Varghese N."/>
            <person name="Submissions S."/>
        </authorList>
    </citation>
    <scope>NUCLEOTIDE SEQUENCE [LARGE SCALE GENOMIC DNA]</scope>
    <source>
        <strain evidence="3">S5</strain>
    </source>
</reference>
<evidence type="ECO:0000313" key="3">
    <source>
        <dbReference type="Proteomes" id="UP000242949"/>
    </source>
</evidence>
<feature type="domain" description="Shedu protein SduA C-terminal" evidence="1">
    <location>
        <begin position="74"/>
        <end position="185"/>
    </location>
</feature>
<evidence type="ECO:0000313" key="2">
    <source>
        <dbReference type="EMBL" id="SDB84592.1"/>
    </source>
</evidence>
<dbReference type="STRING" id="1612202.SAMN05421734_101435"/>
<accession>A0A1G6GRC4</accession>